<comment type="caution">
    <text evidence="4">The sequence shown here is derived from an EMBL/GenBank/DDBJ whole genome shotgun (WGS) entry which is preliminary data.</text>
</comment>
<dbReference type="InterPro" id="IPR001789">
    <property type="entry name" value="Sig_transdc_resp-reg_receiver"/>
</dbReference>
<dbReference type="AlphaFoldDB" id="A0A1S1UBE6"/>
<dbReference type="GO" id="GO:0000160">
    <property type="term" value="P:phosphorelay signal transduction system"/>
    <property type="evidence" value="ECO:0007669"/>
    <property type="project" value="InterPro"/>
</dbReference>
<dbReference type="Proteomes" id="UP000179840">
    <property type="component" value="Unassembled WGS sequence"/>
</dbReference>
<feature type="domain" description="Response regulatory" evidence="3">
    <location>
        <begin position="9"/>
        <end position="125"/>
    </location>
</feature>
<accession>A0A1S1UBE6</accession>
<proteinExistence type="predicted"/>
<dbReference type="EMBL" id="LFKP01000005">
    <property type="protein sequence ID" value="OHV97041.1"/>
    <property type="molecule type" value="Genomic_DNA"/>
</dbReference>
<dbReference type="Pfam" id="PF00072">
    <property type="entry name" value="Response_reg"/>
    <property type="match status" value="1"/>
</dbReference>
<evidence type="ECO:0000313" key="5">
    <source>
        <dbReference type="Proteomes" id="UP000179840"/>
    </source>
</evidence>
<evidence type="ECO:0000256" key="2">
    <source>
        <dbReference type="PROSITE-ProRule" id="PRU00169"/>
    </source>
</evidence>
<gene>
    <name evidence="4" type="ORF">AKG95_06970</name>
</gene>
<protein>
    <recommendedName>
        <fullName evidence="3">Response regulatory domain-containing protein</fullName>
    </recommendedName>
</protein>
<dbReference type="PANTHER" id="PTHR44591:SF3">
    <property type="entry name" value="RESPONSE REGULATORY DOMAIN-CONTAINING PROTEIN"/>
    <property type="match status" value="1"/>
</dbReference>
<dbReference type="PANTHER" id="PTHR44591">
    <property type="entry name" value="STRESS RESPONSE REGULATOR PROTEIN 1"/>
    <property type="match status" value="1"/>
</dbReference>
<dbReference type="PROSITE" id="PS50110">
    <property type="entry name" value="RESPONSE_REGULATORY"/>
    <property type="match status" value="1"/>
</dbReference>
<comment type="caution">
    <text evidence="2">Lacks conserved residue(s) required for the propagation of feature annotation.</text>
</comment>
<evidence type="ECO:0000313" key="4">
    <source>
        <dbReference type="EMBL" id="OHV97041.1"/>
    </source>
</evidence>
<dbReference type="Gene3D" id="3.40.50.2300">
    <property type="match status" value="1"/>
</dbReference>
<dbReference type="InterPro" id="IPR050595">
    <property type="entry name" value="Bact_response_regulator"/>
</dbReference>
<dbReference type="SMART" id="SM00448">
    <property type="entry name" value="REC"/>
    <property type="match status" value="1"/>
</dbReference>
<evidence type="ECO:0000256" key="1">
    <source>
        <dbReference type="ARBA" id="ARBA00022553"/>
    </source>
</evidence>
<sequence>MAIEGLSKKILIIDGDHDAADLMTELLRLSGYDVICVYDSPSAFRVVENFIPDVVICEIGMPIIDGYKVAVKMRSLPDLKETRLVALTAWGNAEVRAKGIAAGFDAHLIKPANLDAILAQILLAI</sequence>
<name>A0A1S1UBE6_9BURK</name>
<keyword evidence="1" id="KW-0597">Phosphoprotein</keyword>
<dbReference type="InterPro" id="IPR011006">
    <property type="entry name" value="CheY-like_superfamily"/>
</dbReference>
<evidence type="ECO:0000259" key="3">
    <source>
        <dbReference type="PROSITE" id="PS50110"/>
    </source>
</evidence>
<dbReference type="RefSeq" id="WP_071076177.1">
    <property type="nucleotide sequence ID" value="NZ_LFKP01000005.1"/>
</dbReference>
<organism evidence="4 5">
    <name type="scientific">Janthinobacterium lividum</name>
    <dbReference type="NCBI Taxonomy" id="29581"/>
    <lineage>
        <taxon>Bacteria</taxon>
        <taxon>Pseudomonadati</taxon>
        <taxon>Pseudomonadota</taxon>
        <taxon>Betaproteobacteria</taxon>
        <taxon>Burkholderiales</taxon>
        <taxon>Oxalobacteraceae</taxon>
        <taxon>Janthinobacterium</taxon>
    </lineage>
</organism>
<reference evidence="4 5" key="1">
    <citation type="submission" date="2015-06" db="EMBL/GenBank/DDBJ databases">
        <title>Draft genome sequencing of a biphenyl-degrading bacterium, Janthinobacterium lividum MEG1.</title>
        <authorList>
            <person name="Shimodaira J."/>
            <person name="Hatta T."/>
        </authorList>
    </citation>
    <scope>NUCLEOTIDE SEQUENCE [LARGE SCALE GENOMIC DNA]</scope>
    <source>
        <strain evidence="4 5">MEG1</strain>
    </source>
</reference>
<dbReference type="SUPFAM" id="SSF52172">
    <property type="entry name" value="CheY-like"/>
    <property type="match status" value="1"/>
</dbReference>